<protein>
    <submittedName>
        <fullName evidence="2">Uncharacterized protein</fullName>
    </submittedName>
</protein>
<keyword evidence="1" id="KW-0732">Signal</keyword>
<dbReference type="Gene3D" id="3.10.450.10">
    <property type="match status" value="1"/>
</dbReference>
<accession>A0AAU9U830</accession>
<dbReference type="AlphaFoldDB" id="A0AAU9U830"/>
<organism evidence="2 3">
    <name type="scientific">Euphydryas editha</name>
    <name type="common">Edith's checkerspot</name>
    <dbReference type="NCBI Taxonomy" id="104508"/>
    <lineage>
        <taxon>Eukaryota</taxon>
        <taxon>Metazoa</taxon>
        <taxon>Ecdysozoa</taxon>
        <taxon>Arthropoda</taxon>
        <taxon>Hexapoda</taxon>
        <taxon>Insecta</taxon>
        <taxon>Pterygota</taxon>
        <taxon>Neoptera</taxon>
        <taxon>Endopterygota</taxon>
        <taxon>Lepidoptera</taxon>
        <taxon>Glossata</taxon>
        <taxon>Ditrysia</taxon>
        <taxon>Papilionoidea</taxon>
        <taxon>Nymphalidae</taxon>
        <taxon>Nymphalinae</taxon>
        <taxon>Euphydryas</taxon>
    </lineage>
</organism>
<evidence type="ECO:0000313" key="2">
    <source>
        <dbReference type="EMBL" id="CAH2094307.1"/>
    </source>
</evidence>
<dbReference type="Proteomes" id="UP001153954">
    <property type="component" value="Unassembled WGS sequence"/>
</dbReference>
<keyword evidence="3" id="KW-1185">Reference proteome</keyword>
<reference evidence="2" key="1">
    <citation type="submission" date="2022-03" db="EMBL/GenBank/DDBJ databases">
        <authorList>
            <person name="Tunstrom K."/>
        </authorList>
    </citation>
    <scope>NUCLEOTIDE SEQUENCE</scope>
</reference>
<evidence type="ECO:0000313" key="3">
    <source>
        <dbReference type="Proteomes" id="UP001153954"/>
    </source>
</evidence>
<dbReference type="InterPro" id="IPR046350">
    <property type="entry name" value="Cystatin_sf"/>
</dbReference>
<proteinExistence type="predicted"/>
<gene>
    <name evidence="2" type="ORF">EEDITHA_LOCUS9884</name>
</gene>
<comment type="caution">
    <text evidence="2">The sequence shown here is derived from an EMBL/GenBank/DDBJ whole genome shotgun (WGS) entry which is preliminary data.</text>
</comment>
<sequence>MQRFCTVALICCLFIICCLGQQNKNVEVKNPVQSICLGCETPQDPNDPLYREMAEEALKINLRLNSIHQPHHVVQVNSVTLQIVTGYITRINFTAAPNCIALEDPDCEVNLPVDLSCSSKTLEKPWIGHTEIEVPCEKIRE</sequence>
<feature type="signal peptide" evidence="1">
    <location>
        <begin position="1"/>
        <end position="20"/>
    </location>
</feature>
<dbReference type="EMBL" id="CAKOGL010000014">
    <property type="protein sequence ID" value="CAH2094307.1"/>
    <property type="molecule type" value="Genomic_DNA"/>
</dbReference>
<dbReference type="SUPFAM" id="SSF54403">
    <property type="entry name" value="Cystatin/monellin"/>
    <property type="match status" value="1"/>
</dbReference>
<evidence type="ECO:0000256" key="1">
    <source>
        <dbReference type="SAM" id="SignalP"/>
    </source>
</evidence>
<feature type="chain" id="PRO_5043572157" evidence="1">
    <location>
        <begin position="21"/>
        <end position="141"/>
    </location>
</feature>
<name>A0AAU9U830_EUPED</name>